<keyword evidence="1" id="KW-0472">Membrane</keyword>
<proteinExistence type="predicted"/>
<protein>
    <submittedName>
        <fullName evidence="2">Uncharacterized protein</fullName>
    </submittedName>
</protein>
<keyword evidence="3" id="KW-1185">Reference proteome</keyword>
<organism evidence="2 3">
    <name type="scientific">Pedobacter chitinilyticus</name>
    <dbReference type="NCBI Taxonomy" id="2233776"/>
    <lineage>
        <taxon>Bacteria</taxon>
        <taxon>Pseudomonadati</taxon>
        <taxon>Bacteroidota</taxon>
        <taxon>Sphingobacteriia</taxon>
        <taxon>Sphingobacteriales</taxon>
        <taxon>Sphingobacteriaceae</taxon>
        <taxon>Pedobacter</taxon>
    </lineage>
</organism>
<dbReference type="Proteomes" id="UP000284120">
    <property type="component" value="Unassembled WGS sequence"/>
</dbReference>
<keyword evidence="1" id="KW-0812">Transmembrane</keyword>
<dbReference type="EMBL" id="SAYW01000001">
    <property type="protein sequence ID" value="RWU09793.1"/>
    <property type="molecule type" value="Genomic_DNA"/>
</dbReference>
<dbReference type="OrthoDB" id="1357763at2"/>
<accession>A0A443YZR8</accession>
<evidence type="ECO:0000256" key="1">
    <source>
        <dbReference type="SAM" id="Phobius"/>
    </source>
</evidence>
<evidence type="ECO:0000313" key="2">
    <source>
        <dbReference type="EMBL" id="RWU09793.1"/>
    </source>
</evidence>
<name>A0A443YZR8_9SPHI</name>
<comment type="caution">
    <text evidence="2">The sequence shown here is derived from an EMBL/GenBank/DDBJ whole genome shotgun (WGS) entry which is preliminary data.</text>
</comment>
<dbReference type="RefSeq" id="WP_113645233.1">
    <property type="nucleotide sequence ID" value="NZ_QMHN01000001.1"/>
</dbReference>
<reference evidence="2 3" key="1">
    <citation type="submission" date="2018-06" db="EMBL/GenBank/DDBJ databases">
        <title>Pedobacter endophyticus sp. nov., an endophytic bacterium isolated from a leaf of Triticum aestivum.</title>
        <authorList>
            <person name="Zhang L."/>
        </authorList>
    </citation>
    <scope>NUCLEOTIDE SEQUENCE [LARGE SCALE GENOMIC DNA]</scope>
    <source>
        <strain evidence="2 3">CM134L-2</strain>
    </source>
</reference>
<evidence type="ECO:0000313" key="3">
    <source>
        <dbReference type="Proteomes" id="UP000284120"/>
    </source>
</evidence>
<keyword evidence="1" id="KW-1133">Transmembrane helix</keyword>
<sequence length="61" mass="7256">MTTIENKERLSVVVLFITVICFNDGADWVKFPLLALGIILLIWSLYDYYRNEENLKKEKKF</sequence>
<dbReference type="AlphaFoldDB" id="A0A443YZR8"/>
<gene>
    <name evidence="2" type="ORF">DPV69_00145</name>
</gene>
<feature type="transmembrane region" description="Helical" evidence="1">
    <location>
        <begin position="31"/>
        <end position="49"/>
    </location>
</feature>